<evidence type="ECO:0000256" key="11">
    <source>
        <dbReference type="RuleBase" id="RU362031"/>
    </source>
</evidence>
<dbReference type="Proteomes" id="UP000267841">
    <property type="component" value="Unassembled WGS sequence"/>
</dbReference>
<dbReference type="SMART" id="SM00228">
    <property type="entry name" value="PDZ"/>
    <property type="match status" value="2"/>
</dbReference>
<evidence type="ECO:0000256" key="1">
    <source>
        <dbReference type="ARBA" id="ARBA00001947"/>
    </source>
</evidence>
<accession>A0A497XSF1</accession>
<dbReference type="Pfam" id="PF17820">
    <property type="entry name" value="PDZ_6"/>
    <property type="match status" value="1"/>
</dbReference>
<dbReference type="InterPro" id="IPR041489">
    <property type="entry name" value="PDZ_6"/>
</dbReference>
<dbReference type="Gene3D" id="2.30.42.10">
    <property type="match status" value="2"/>
</dbReference>
<evidence type="ECO:0000256" key="2">
    <source>
        <dbReference type="ARBA" id="ARBA00004141"/>
    </source>
</evidence>
<keyword evidence="14" id="KW-1185">Reference proteome</keyword>
<dbReference type="CDD" id="cd06163">
    <property type="entry name" value="S2P-M50_PDZ_RseP-like"/>
    <property type="match status" value="1"/>
</dbReference>
<evidence type="ECO:0000256" key="6">
    <source>
        <dbReference type="ARBA" id="ARBA00022801"/>
    </source>
</evidence>
<dbReference type="GO" id="GO:0046872">
    <property type="term" value="F:metal ion binding"/>
    <property type="evidence" value="ECO:0007669"/>
    <property type="project" value="UniProtKB-KW"/>
</dbReference>
<comment type="cofactor">
    <cofactor evidence="1 11">
        <name>Zn(2+)</name>
        <dbReference type="ChEBI" id="CHEBI:29105"/>
    </cofactor>
</comment>
<dbReference type="PROSITE" id="PS50106">
    <property type="entry name" value="PDZ"/>
    <property type="match status" value="1"/>
</dbReference>
<keyword evidence="8 11" id="KW-1133">Transmembrane helix</keyword>
<feature type="transmembrane region" description="Helical" evidence="11">
    <location>
        <begin position="375"/>
        <end position="396"/>
    </location>
</feature>
<dbReference type="GO" id="GO:0016020">
    <property type="term" value="C:membrane"/>
    <property type="evidence" value="ECO:0007669"/>
    <property type="project" value="UniProtKB-SubCell"/>
</dbReference>
<keyword evidence="4 13" id="KW-0645">Protease</keyword>
<evidence type="ECO:0000256" key="4">
    <source>
        <dbReference type="ARBA" id="ARBA00022670"/>
    </source>
</evidence>
<feature type="domain" description="PDZ" evidence="12">
    <location>
        <begin position="226"/>
        <end position="273"/>
    </location>
</feature>
<dbReference type="InterPro" id="IPR004387">
    <property type="entry name" value="Pept_M50_Zn"/>
</dbReference>
<keyword evidence="9 11" id="KW-0482">Metalloprotease</keyword>
<dbReference type="EC" id="3.4.24.-" evidence="11"/>
<keyword evidence="7 11" id="KW-0862">Zinc</keyword>
<dbReference type="InterPro" id="IPR008915">
    <property type="entry name" value="Peptidase_M50"/>
</dbReference>
<evidence type="ECO:0000313" key="13">
    <source>
        <dbReference type="EMBL" id="RLJ70062.1"/>
    </source>
</evidence>
<dbReference type="EMBL" id="RCCJ01000001">
    <property type="protein sequence ID" value="RLJ70062.1"/>
    <property type="molecule type" value="Genomic_DNA"/>
</dbReference>
<evidence type="ECO:0000259" key="12">
    <source>
        <dbReference type="PROSITE" id="PS50106"/>
    </source>
</evidence>
<dbReference type="PANTHER" id="PTHR42837:SF2">
    <property type="entry name" value="MEMBRANE METALLOPROTEASE ARASP2, CHLOROPLASTIC-RELATED"/>
    <property type="match status" value="1"/>
</dbReference>
<keyword evidence="11" id="KW-0479">Metal-binding</keyword>
<dbReference type="Pfam" id="PF02163">
    <property type="entry name" value="Peptidase_M50"/>
    <property type="match status" value="1"/>
</dbReference>
<evidence type="ECO:0000256" key="8">
    <source>
        <dbReference type="ARBA" id="ARBA00022989"/>
    </source>
</evidence>
<evidence type="ECO:0000313" key="14">
    <source>
        <dbReference type="Proteomes" id="UP000267841"/>
    </source>
</evidence>
<dbReference type="NCBIfam" id="TIGR00054">
    <property type="entry name" value="RIP metalloprotease RseP"/>
    <property type="match status" value="1"/>
</dbReference>
<dbReference type="AlphaFoldDB" id="A0A497XSF1"/>
<evidence type="ECO:0000256" key="10">
    <source>
        <dbReference type="ARBA" id="ARBA00023136"/>
    </source>
</evidence>
<feature type="transmembrane region" description="Helical" evidence="11">
    <location>
        <begin position="89"/>
        <end position="115"/>
    </location>
</feature>
<evidence type="ECO:0000256" key="7">
    <source>
        <dbReference type="ARBA" id="ARBA00022833"/>
    </source>
</evidence>
<gene>
    <name evidence="13" type="ORF">BCF55_0324</name>
</gene>
<dbReference type="GO" id="GO:0006508">
    <property type="term" value="P:proteolysis"/>
    <property type="evidence" value="ECO:0007669"/>
    <property type="project" value="UniProtKB-KW"/>
</dbReference>
<protein>
    <recommendedName>
        <fullName evidence="11">Zinc metalloprotease</fullName>
        <ecNumber evidence="11">3.4.24.-</ecNumber>
    </recommendedName>
</protein>
<dbReference type="GO" id="GO:0004222">
    <property type="term" value="F:metalloendopeptidase activity"/>
    <property type="evidence" value="ECO:0007669"/>
    <property type="project" value="InterPro"/>
</dbReference>
<evidence type="ECO:0000256" key="9">
    <source>
        <dbReference type="ARBA" id="ARBA00023049"/>
    </source>
</evidence>
<comment type="subcellular location">
    <subcellularLocation>
        <location evidence="2">Membrane</location>
        <topology evidence="2">Multi-pass membrane protein</topology>
    </subcellularLocation>
</comment>
<keyword evidence="6 11" id="KW-0378">Hydrolase</keyword>
<evidence type="ECO:0000256" key="5">
    <source>
        <dbReference type="ARBA" id="ARBA00022692"/>
    </source>
</evidence>
<comment type="caution">
    <text evidence="13">The sequence shown here is derived from an EMBL/GenBank/DDBJ whole genome shotgun (WGS) entry which is preliminary data.</text>
</comment>
<dbReference type="PANTHER" id="PTHR42837">
    <property type="entry name" value="REGULATOR OF SIGMA-E PROTEASE RSEP"/>
    <property type="match status" value="1"/>
</dbReference>
<reference evidence="13 14" key="1">
    <citation type="submission" date="2018-10" db="EMBL/GenBank/DDBJ databases">
        <title>Genomic Encyclopedia of Archaeal and Bacterial Type Strains, Phase II (KMG-II): from individual species to whole genera.</title>
        <authorList>
            <person name="Goeker M."/>
        </authorList>
    </citation>
    <scope>NUCLEOTIDE SEQUENCE [LARGE SCALE GENOMIC DNA]</scope>
    <source>
        <strain evidence="13 14">DSM 16510</strain>
    </source>
</reference>
<feature type="transmembrane region" description="Helical" evidence="11">
    <location>
        <begin position="417"/>
        <end position="437"/>
    </location>
</feature>
<name>A0A497XSF1_9AQUI</name>
<dbReference type="InterPro" id="IPR036034">
    <property type="entry name" value="PDZ_sf"/>
</dbReference>
<dbReference type="RefSeq" id="WP_121009146.1">
    <property type="nucleotide sequence ID" value="NZ_RCCJ01000001.1"/>
</dbReference>
<dbReference type="CDD" id="cd23081">
    <property type="entry name" value="cpPDZ_EcRseP-like"/>
    <property type="match status" value="2"/>
</dbReference>
<proteinExistence type="inferred from homology"/>
<keyword evidence="10 11" id="KW-0472">Membrane</keyword>
<organism evidence="13 14">
    <name type="scientific">Hydrogenivirga caldilitoris</name>
    <dbReference type="NCBI Taxonomy" id="246264"/>
    <lineage>
        <taxon>Bacteria</taxon>
        <taxon>Pseudomonadati</taxon>
        <taxon>Aquificota</taxon>
        <taxon>Aquificia</taxon>
        <taxon>Aquificales</taxon>
        <taxon>Aquificaceae</taxon>
        <taxon>Hydrogenivirga</taxon>
    </lineage>
</organism>
<dbReference type="InterPro" id="IPR001478">
    <property type="entry name" value="PDZ"/>
</dbReference>
<sequence length="438" mass="48259">METLLAFLVLVGFLIWFHELGHFLMAKLFGVKVEVFSVGFGPPILAKRFGETLYQIAVIPLGGYVKLYGEEEKVEDKRAFSAKPNWQKILIAFGGPFFNIILTIALFTVVFWVGVDVPKYMKEPALVGYVEENSWAQSSGIKQGDKIIQIGSVKIEKWEDIRRAIVENALGKKEELIIVVERDGKTLTLTAKAPEIETGQESLGINPHIPPVIGRVFDELPGIGPSPAKQIGLKEGDRILKVNGIPVNSWYQAVKLIRESNGNSIKLTVERDGKILTKEVIPAMHPQTKQPVLGIAPHMESLKEAHPLGESLSLAITRTKELVVLTFKVLGGLVTGAISVKTLGGPIAIAQFAGQAAESGIIPYLSSMAFISLQLGIFNLLPLPVLDGGLILLFLIETLRRKPLPEKFKEYWQKVGFALIISLMAFVVINDILRLIMR</sequence>
<evidence type="ECO:0000256" key="3">
    <source>
        <dbReference type="ARBA" id="ARBA00007931"/>
    </source>
</evidence>
<dbReference type="SUPFAM" id="SSF50156">
    <property type="entry name" value="PDZ domain-like"/>
    <property type="match status" value="2"/>
</dbReference>
<keyword evidence="5 11" id="KW-0812">Transmembrane</keyword>
<comment type="similarity">
    <text evidence="3 11">Belongs to the peptidase M50B family.</text>
</comment>
<dbReference type="OrthoDB" id="9782003at2"/>